<evidence type="ECO:0000256" key="3">
    <source>
        <dbReference type="SAM" id="SignalP"/>
    </source>
</evidence>
<dbReference type="GO" id="GO:0005576">
    <property type="term" value="C:extracellular region"/>
    <property type="evidence" value="ECO:0007669"/>
    <property type="project" value="InterPro"/>
</dbReference>
<dbReference type="GO" id="GO:0008061">
    <property type="term" value="F:chitin binding"/>
    <property type="evidence" value="ECO:0007669"/>
    <property type="project" value="InterPro"/>
</dbReference>
<dbReference type="Proteomes" id="UP001224775">
    <property type="component" value="Unassembled WGS sequence"/>
</dbReference>
<feature type="region of interest" description="Disordered" evidence="1">
    <location>
        <begin position="593"/>
        <end position="627"/>
    </location>
</feature>
<evidence type="ECO:0000256" key="1">
    <source>
        <dbReference type="SAM" id="MobiDB-lite"/>
    </source>
</evidence>
<evidence type="ECO:0000256" key="2">
    <source>
        <dbReference type="SAM" id="Phobius"/>
    </source>
</evidence>
<reference evidence="5" key="1">
    <citation type="submission" date="2023-06" db="EMBL/GenBank/DDBJ databases">
        <title>Survivors Of The Sea: Transcriptome response of Skeletonema marinoi to long-term dormancy.</title>
        <authorList>
            <person name="Pinder M.I.M."/>
            <person name="Kourtchenko O."/>
            <person name="Robertson E.K."/>
            <person name="Larsson T."/>
            <person name="Maumus F."/>
            <person name="Osuna-Cruz C.M."/>
            <person name="Vancaester E."/>
            <person name="Stenow R."/>
            <person name="Vandepoele K."/>
            <person name="Ploug H."/>
            <person name="Bruchert V."/>
            <person name="Godhe A."/>
            <person name="Topel M."/>
        </authorList>
    </citation>
    <scope>NUCLEOTIDE SEQUENCE</scope>
    <source>
        <strain evidence="5">R05AC</strain>
    </source>
</reference>
<feature type="region of interest" description="Disordered" evidence="1">
    <location>
        <begin position="973"/>
        <end position="993"/>
    </location>
</feature>
<keyword evidence="2" id="KW-0472">Membrane</keyword>
<feature type="region of interest" description="Disordered" evidence="1">
    <location>
        <begin position="812"/>
        <end position="836"/>
    </location>
</feature>
<feature type="compositionally biased region" description="Low complexity" evidence="1">
    <location>
        <begin position="604"/>
        <end position="623"/>
    </location>
</feature>
<feature type="transmembrane region" description="Helical" evidence="2">
    <location>
        <begin position="1041"/>
        <end position="1061"/>
    </location>
</feature>
<dbReference type="PROSITE" id="PS50940">
    <property type="entry name" value="CHIT_BIND_II"/>
    <property type="match status" value="3"/>
</dbReference>
<sequence length="1063" mass="116326">MLPRNDDNKSSLTSRWLLLTSLLPITTTSQYDAKCPEEKSTGYVSGPGCTSYFICSNGQVVSPITDCQTGTLFDEKLSVCDYEINVECTTTPLPTPRPTKKPTMSPTTRIAPTTPPPTFPPQTRSPSANNAIEDNLHICRHDIDNKLLLYQTAWNDWLPSTQYRYDGFMRGLQIMYLEGINDMSFYLGDDVPGEEGTKIGLVNIAAFLAQSMKETIKYDSCDENNWDINNDGQYPISNACGQLKQSYQHYTCPNGTEHFQCEVDPNMEMVATTHAHWYGAPGPLFCGPKSKYPYTGFWDYEYECDFPWLDPPEYCSDYPGQKGGRHDRTGPVMNGGNRADVEGCCWWGRGVIQTTGICNFGMLNYFLGKRAADEGRPARYGTIDFCKDPSAICNRSEHPELKWIAGMFYWMSSLQPYDNEWNYMDNLKKFVRGGMQDGGAFIDAVSGIVNRGCHNPPCGTGILDGGQERRENFKKVMEVLFAPDGSLRIQTPSNMPSISSSSGQDLTADTSQPQPQPRPTPPLGSNGAEDKEEDWSHVSEVNNALNLWCGATISEASDNCGRNGYNCPEGTCPTNDLKCFMLFDESCDVAPGPLISTTPPPSSGPTSKPSAKPTAKPSPKPSTNIGDKSEVRAQNYCAKRHADLKTGCFTAQTCNDDVDPPCPVGTYCWGNIVCAEETQQPSLLPSNAPSQSPVAVVNGICATNYPELQKTCWNAAPCSNINPCSDGQKCFENIDCNFVSPKLPAPSTINPTLQPTKSSGGDEMISSVELYCAVSESALKKSCASARRCVDDELCPLGMICIPFDCEQKEDVSSTSSEPGTDIVESDNNDSTSSITDNSHELCPDFFIGWHTRADCKEYFECNNGQIGPLYSCGENFKFDKVSGKCLPENRVNQYCYGINVASIDDESNASVKSKCTLGYTGWDAKPGCSQYYWCSNGNEGASLDCGGNLLFDLELELCNFADKVDCPYDAPTSSPTKSKLVTLSPSQSPKVVSESDGLAEFDRFPTSSSPTSTNDNAIPAIPPWLNDIRITSNDGVASAVPVHLGCFVMSLLSITFLAYFDR</sequence>
<name>A0AAD8YMA6_9STRA</name>
<comment type="caution">
    <text evidence="5">The sequence shown here is derived from an EMBL/GenBank/DDBJ whole genome shotgun (WGS) entry which is preliminary data.</text>
</comment>
<dbReference type="AlphaFoldDB" id="A0AAD8YMA6"/>
<proteinExistence type="predicted"/>
<dbReference type="EMBL" id="JATAAI010000001">
    <property type="protein sequence ID" value="KAK1748114.1"/>
    <property type="molecule type" value="Genomic_DNA"/>
</dbReference>
<organism evidence="5 6">
    <name type="scientific">Skeletonema marinoi</name>
    <dbReference type="NCBI Taxonomy" id="267567"/>
    <lineage>
        <taxon>Eukaryota</taxon>
        <taxon>Sar</taxon>
        <taxon>Stramenopiles</taxon>
        <taxon>Ochrophyta</taxon>
        <taxon>Bacillariophyta</taxon>
        <taxon>Coscinodiscophyceae</taxon>
        <taxon>Thalassiosirophycidae</taxon>
        <taxon>Thalassiosirales</taxon>
        <taxon>Skeletonemataceae</taxon>
        <taxon>Skeletonema</taxon>
        <taxon>Skeletonema marinoi-dohrnii complex</taxon>
    </lineage>
</organism>
<keyword evidence="3" id="KW-0732">Signal</keyword>
<feature type="region of interest" description="Disordered" evidence="1">
    <location>
        <begin position="93"/>
        <end position="125"/>
    </location>
</feature>
<dbReference type="SMART" id="SM00494">
    <property type="entry name" value="ChtBD2"/>
    <property type="match status" value="3"/>
</dbReference>
<feature type="domain" description="Chitin-binding type-2" evidence="4">
    <location>
        <begin position="840"/>
        <end position="898"/>
    </location>
</feature>
<feature type="domain" description="Chitin-binding type-2" evidence="4">
    <location>
        <begin position="913"/>
        <end position="969"/>
    </location>
</feature>
<dbReference type="Pfam" id="PF01607">
    <property type="entry name" value="CBM_14"/>
    <property type="match status" value="2"/>
</dbReference>
<keyword evidence="6" id="KW-1185">Reference proteome</keyword>
<protein>
    <recommendedName>
        <fullName evidence="4">Chitin-binding type-2 domain-containing protein</fullName>
    </recommendedName>
</protein>
<keyword evidence="2" id="KW-0812">Transmembrane</keyword>
<feature type="compositionally biased region" description="Low complexity" evidence="1">
    <location>
        <begin position="101"/>
        <end position="112"/>
    </location>
</feature>
<feature type="compositionally biased region" description="Polar residues" evidence="1">
    <location>
        <begin position="973"/>
        <end position="991"/>
    </location>
</feature>
<gene>
    <name evidence="5" type="ORF">QTG54_000053</name>
</gene>
<dbReference type="InterPro" id="IPR002557">
    <property type="entry name" value="Chitin-bd_dom"/>
</dbReference>
<feature type="chain" id="PRO_5042155121" description="Chitin-binding type-2 domain-containing protein" evidence="3">
    <location>
        <begin position="29"/>
        <end position="1063"/>
    </location>
</feature>
<evidence type="ECO:0000313" key="5">
    <source>
        <dbReference type="EMBL" id="KAK1748114.1"/>
    </source>
</evidence>
<feature type="domain" description="Chitin-binding type-2" evidence="4">
    <location>
        <begin position="32"/>
        <end position="90"/>
    </location>
</feature>
<dbReference type="PANTHER" id="PTHR21113:SF4">
    <property type="entry name" value="CHITIN-BINDING TYPE-4 DOMAIN-CONTAINING PROTEIN"/>
    <property type="match status" value="1"/>
</dbReference>
<feature type="region of interest" description="Disordered" evidence="1">
    <location>
        <begin position="487"/>
        <end position="536"/>
    </location>
</feature>
<dbReference type="Gene3D" id="1.10.530.10">
    <property type="match status" value="1"/>
</dbReference>
<feature type="signal peptide" evidence="3">
    <location>
        <begin position="1"/>
        <end position="28"/>
    </location>
</feature>
<keyword evidence="2" id="KW-1133">Transmembrane helix</keyword>
<dbReference type="InterPro" id="IPR036508">
    <property type="entry name" value="Chitin-bd_dom_sf"/>
</dbReference>
<dbReference type="SUPFAM" id="SSF57625">
    <property type="entry name" value="Invertebrate chitin-binding proteins"/>
    <property type="match status" value="2"/>
</dbReference>
<dbReference type="PANTHER" id="PTHR21113">
    <property type="entry name" value="AGAP001705-PA"/>
    <property type="match status" value="1"/>
</dbReference>
<accession>A0AAD8YMA6</accession>
<evidence type="ECO:0000259" key="4">
    <source>
        <dbReference type="PROSITE" id="PS50940"/>
    </source>
</evidence>
<dbReference type="Gene3D" id="2.170.140.10">
    <property type="entry name" value="Chitin binding domain"/>
    <property type="match status" value="2"/>
</dbReference>
<evidence type="ECO:0000313" key="6">
    <source>
        <dbReference type="Proteomes" id="UP001224775"/>
    </source>
</evidence>